<comment type="subcellular location">
    <subcellularLocation>
        <location evidence="1 9 10">Cytoplasm</location>
    </subcellularLocation>
</comment>
<dbReference type="InterPro" id="IPR018109">
    <property type="entry name" value="Folylpolyglutamate_synth_CS"/>
</dbReference>
<evidence type="ECO:0000256" key="9">
    <source>
        <dbReference type="HAMAP-Rule" id="MF_00639"/>
    </source>
</evidence>
<dbReference type="Pfam" id="PF02875">
    <property type="entry name" value="Mur_ligase_C"/>
    <property type="match status" value="1"/>
</dbReference>
<feature type="domain" description="Mur ligase central" evidence="13">
    <location>
        <begin position="138"/>
        <end position="328"/>
    </location>
</feature>
<evidence type="ECO:0000259" key="13">
    <source>
        <dbReference type="Pfam" id="PF08245"/>
    </source>
</evidence>
<reference evidence="14 15" key="1">
    <citation type="submission" date="2022-04" db="EMBL/GenBank/DDBJ databases">
        <title>Human microbiome associated bacterial genomes.</title>
        <authorList>
            <person name="Sandstrom S."/>
            <person name="Salamzade R."/>
            <person name="Kalan L.R."/>
        </authorList>
    </citation>
    <scope>NUCLEOTIDE SEQUENCE [LARGE SCALE GENOMIC DNA]</scope>
    <source>
        <strain evidence="15">p3-SID767</strain>
    </source>
</reference>
<dbReference type="Pfam" id="PF08245">
    <property type="entry name" value="Mur_ligase_M"/>
    <property type="match status" value="1"/>
</dbReference>
<keyword evidence="9 10" id="KW-0133">Cell shape</keyword>
<evidence type="ECO:0000256" key="3">
    <source>
        <dbReference type="ARBA" id="ARBA00022490"/>
    </source>
</evidence>
<feature type="domain" description="Mur ligase C-terminal" evidence="12">
    <location>
        <begin position="350"/>
        <end position="492"/>
    </location>
</feature>
<comment type="caution">
    <text evidence="14">The sequence shown here is derived from an EMBL/GenBank/DDBJ whole genome shotgun (WGS) entry which is preliminary data.</text>
</comment>
<dbReference type="NCBIfam" id="TIGR01087">
    <property type="entry name" value="murD"/>
    <property type="match status" value="1"/>
</dbReference>
<dbReference type="EMBL" id="JALXMO010000012">
    <property type="protein sequence ID" value="MCT1606933.1"/>
    <property type="molecule type" value="Genomic_DNA"/>
</dbReference>
<dbReference type="PANTHER" id="PTHR43692">
    <property type="entry name" value="UDP-N-ACETYLMURAMOYLALANINE--D-GLUTAMATE LIGASE"/>
    <property type="match status" value="1"/>
</dbReference>
<protein>
    <recommendedName>
        <fullName evidence="9 10">UDP-N-acetylmuramoylalanine--D-glutamate ligase</fullName>
        <ecNumber evidence="9 10">6.3.2.9</ecNumber>
    </recommendedName>
    <alternativeName>
        <fullName evidence="9">D-glutamic acid-adding enzyme</fullName>
    </alternativeName>
    <alternativeName>
        <fullName evidence="9">UDP-N-acetylmuramoyl-L-alanyl-D-glutamate synthetase</fullName>
    </alternativeName>
</protein>
<dbReference type="Gene3D" id="3.40.1190.10">
    <property type="entry name" value="Mur-like, catalytic domain"/>
    <property type="match status" value="1"/>
</dbReference>
<dbReference type="SUPFAM" id="SSF51984">
    <property type="entry name" value="MurCD N-terminal domain"/>
    <property type="match status" value="1"/>
</dbReference>
<keyword evidence="3 9" id="KW-0963">Cytoplasm</keyword>
<accession>A0ABT2HQI4</accession>
<dbReference type="RefSeq" id="WP_044493519.1">
    <property type="nucleotide sequence ID" value="NZ_CABKSP010000001.1"/>
</dbReference>
<keyword evidence="5 9" id="KW-0132">Cell division</keyword>
<dbReference type="PANTHER" id="PTHR43692:SF1">
    <property type="entry name" value="UDP-N-ACETYLMURAMOYLALANINE--D-GLUTAMATE LIGASE"/>
    <property type="match status" value="1"/>
</dbReference>
<dbReference type="Gene3D" id="3.90.190.20">
    <property type="entry name" value="Mur ligase, C-terminal domain"/>
    <property type="match status" value="1"/>
</dbReference>
<feature type="binding site" evidence="9">
    <location>
        <begin position="139"/>
        <end position="145"/>
    </location>
    <ligand>
        <name>ATP</name>
        <dbReference type="ChEBI" id="CHEBI:30616"/>
    </ligand>
</feature>
<gene>
    <name evidence="9 14" type="primary">murD</name>
    <name evidence="14" type="ORF">M3B43_06250</name>
</gene>
<keyword evidence="9 10" id="KW-0573">Peptidoglycan synthesis</keyword>
<name>A0ABT2HQI4_9MICC</name>
<dbReference type="PROSITE" id="PS01011">
    <property type="entry name" value="FOLYLPOLYGLU_SYNT_1"/>
    <property type="match status" value="1"/>
</dbReference>
<dbReference type="Gene3D" id="3.40.50.720">
    <property type="entry name" value="NAD(P)-binding Rossmann-like Domain"/>
    <property type="match status" value="1"/>
</dbReference>
<comment type="catalytic activity">
    <reaction evidence="9 10">
        <text>UDP-N-acetyl-alpha-D-muramoyl-L-alanine + D-glutamate + ATP = UDP-N-acetyl-alpha-D-muramoyl-L-alanyl-D-glutamate + ADP + phosphate + H(+)</text>
        <dbReference type="Rhea" id="RHEA:16429"/>
        <dbReference type="ChEBI" id="CHEBI:15378"/>
        <dbReference type="ChEBI" id="CHEBI:29986"/>
        <dbReference type="ChEBI" id="CHEBI:30616"/>
        <dbReference type="ChEBI" id="CHEBI:43474"/>
        <dbReference type="ChEBI" id="CHEBI:83898"/>
        <dbReference type="ChEBI" id="CHEBI:83900"/>
        <dbReference type="ChEBI" id="CHEBI:456216"/>
        <dbReference type="EC" id="6.3.2.9"/>
    </reaction>
</comment>
<evidence type="ECO:0000256" key="1">
    <source>
        <dbReference type="ARBA" id="ARBA00004496"/>
    </source>
</evidence>
<dbReference type="InterPro" id="IPR005762">
    <property type="entry name" value="MurD"/>
</dbReference>
<comment type="function">
    <text evidence="9 10">Cell wall formation. Catalyzes the addition of glutamate to the nucleotide precursor UDP-N-acetylmuramoyl-L-alanine (UMA).</text>
</comment>
<dbReference type="Pfam" id="PF21799">
    <property type="entry name" value="MurD-like_N"/>
    <property type="match status" value="1"/>
</dbReference>
<dbReference type="InterPro" id="IPR036615">
    <property type="entry name" value="Mur_ligase_C_dom_sf"/>
</dbReference>
<dbReference type="EC" id="6.3.2.9" evidence="9 10"/>
<evidence type="ECO:0000256" key="2">
    <source>
        <dbReference type="ARBA" id="ARBA00004752"/>
    </source>
</evidence>
<dbReference type="SUPFAM" id="SSF53623">
    <property type="entry name" value="MurD-like peptide ligases, catalytic domain"/>
    <property type="match status" value="1"/>
</dbReference>
<dbReference type="InterPro" id="IPR004101">
    <property type="entry name" value="Mur_ligase_C"/>
</dbReference>
<keyword evidence="15" id="KW-1185">Reference proteome</keyword>
<keyword evidence="9 10" id="KW-0961">Cell wall biogenesis/degradation</keyword>
<evidence type="ECO:0000256" key="5">
    <source>
        <dbReference type="ARBA" id="ARBA00022618"/>
    </source>
</evidence>
<feature type="region of interest" description="Disordered" evidence="11">
    <location>
        <begin position="433"/>
        <end position="457"/>
    </location>
</feature>
<evidence type="ECO:0000313" key="14">
    <source>
        <dbReference type="EMBL" id="MCT1606933.1"/>
    </source>
</evidence>
<dbReference type="HAMAP" id="MF_00639">
    <property type="entry name" value="MurD"/>
    <property type="match status" value="1"/>
</dbReference>
<evidence type="ECO:0000256" key="10">
    <source>
        <dbReference type="RuleBase" id="RU003664"/>
    </source>
</evidence>
<evidence type="ECO:0000256" key="11">
    <source>
        <dbReference type="SAM" id="MobiDB-lite"/>
    </source>
</evidence>
<dbReference type="Proteomes" id="UP001205046">
    <property type="component" value="Unassembled WGS sequence"/>
</dbReference>
<keyword evidence="7 9" id="KW-0067">ATP-binding</keyword>
<proteinExistence type="inferred from homology"/>
<keyword evidence="6 9" id="KW-0547">Nucleotide-binding</keyword>
<keyword evidence="8 9" id="KW-0131">Cell cycle</keyword>
<dbReference type="SUPFAM" id="SSF53244">
    <property type="entry name" value="MurD-like peptide ligases, peptide-binding domain"/>
    <property type="match status" value="1"/>
</dbReference>
<evidence type="ECO:0000256" key="6">
    <source>
        <dbReference type="ARBA" id="ARBA00022741"/>
    </source>
</evidence>
<comment type="pathway">
    <text evidence="2 9 10">Cell wall biogenesis; peptidoglycan biosynthesis.</text>
</comment>
<dbReference type="InterPro" id="IPR036565">
    <property type="entry name" value="Mur-like_cat_sf"/>
</dbReference>
<evidence type="ECO:0000313" key="15">
    <source>
        <dbReference type="Proteomes" id="UP001205046"/>
    </source>
</evidence>
<evidence type="ECO:0000256" key="4">
    <source>
        <dbReference type="ARBA" id="ARBA00022598"/>
    </source>
</evidence>
<sequence>MTGSHPQLRGWDGPWAGVRVAVLGLGVTGFSAADTLAELGCRVVVVDGSSTPKKELDAQTLRIVGVEDIRLGAAAVDELPLIGDQAPELIITSPGWRPDSAIMQQAAAEHVPVWSDIQLARRLGARPGARQPQWLVLTGTNGKTTTVTLLESMLQAAGRRAVACGNIGMPILDAIRDPEGYDALAVELSSFQLHYTEALNPLASAVLNIAEDHVDWHGSMAGYIADKAKIYTGTEVACVYNVADPVTEQMVASADVAEGCRAIGFTTDTPDVSMLGMVRAEDGHDILVDRAFLDNRRHQALELAVRSDFGPMAPQHLVANALAAAALARAAGAEPEAIRTAIQSYEAGDHRIQPVAKAADILWVNDSKATNPHAAAASLSSFSEIVWIAGGLPKGVNYDELVRQVAPRLRQVILIGTDSSQLRSSLERHAPQVPVIGGGVSEDETQNQTGSDTPPPVEDLLRSADGTAAMRAAVAQAHRLATAGQTVLLSPAAASMDQFASYAARGEAFIEAVAELMEGPA</sequence>
<evidence type="ECO:0000256" key="8">
    <source>
        <dbReference type="ARBA" id="ARBA00023306"/>
    </source>
</evidence>
<organism evidence="14 15">
    <name type="scientific">Nesterenkonia massiliensis</name>
    <dbReference type="NCBI Taxonomy" id="1232429"/>
    <lineage>
        <taxon>Bacteria</taxon>
        <taxon>Bacillati</taxon>
        <taxon>Actinomycetota</taxon>
        <taxon>Actinomycetes</taxon>
        <taxon>Micrococcales</taxon>
        <taxon>Micrococcaceae</taxon>
        <taxon>Nesterenkonia</taxon>
    </lineage>
</organism>
<evidence type="ECO:0000259" key="12">
    <source>
        <dbReference type="Pfam" id="PF02875"/>
    </source>
</evidence>
<dbReference type="InterPro" id="IPR013221">
    <property type="entry name" value="Mur_ligase_cen"/>
</dbReference>
<dbReference type="GO" id="GO:0008764">
    <property type="term" value="F:UDP-N-acetylmuramoylalanine-D-glutamate ligase activity"/>
    <property type="evidence" value="ECO:0007669"/>
    <property type="project" value="UniProtKB-EC"/>
</dbReference>
<evidence type="ECO:0000256" key="7">
    <source>
        <dbReference type="ARBA" id="ARBA00022840"/>
    </source>
</evidence>
<keyword evidence="4 9" id="KW-0436">Ligase</keyword>
<comment type="similarity">
    <text evidence="9">Belongs to the MurCDEF family.</text>
</comment>